<reference evidence="1" key="1">
    <citation type="submission" date="2009-09" db="EMBL/GenBank/DDBJ databases">
        <authorList>
            <person name="Weinstock G."/>
            <person name="Sodergren E."/>
            <person name="Clifton S."/>
            <person name="Fulton L."/>
            <person name="Fulton B."/>
            <person name="Courtney L."/>
            <person name="Fronick C."/>
            <person name="Harrison M."/>
            <person name="Strong C."/>
            <person name="Farmer C."/>
            <person name="Delahaunty K."/>
            <person name="Markovic C."/>
            <person name="Hall O."/>
            <person name="Minx P."/>
            <person name="Tomlinson C."/>
            <person name="Mitreva M."/>
            <person name="Nelson J."/>
            <person name="Hou S."/>
            <person name="Wollam A."/>
            <person name="Pepin K.H."/>
            <person name="Johnson M."/>
            <person name="Bhonagiri V."/>
            <person name="Nash W.E."/>
            <person name="Warren W."/>
            <person name="Chinwalla A."/>
            <person name="Mardis E.R."/>
            <person name="Wilson R.K."/>
        </authorList>
    </citation>
    <scope>NUCLEOTIDE SEQUENCE [LARGE SCALE GENOMIC DNA]</scope>
    <source>
        <strain evidence="1">ATCC 51259</strain>
    </source>
</reference>
<dbReference type="AlphaFoldDB" id="C9LDJ1"/>
<evidence type="ECO:0000313" key="2">
    <source>
        <dbReference type="Proteomes" id="UP000003460"/>
    </source>
</evidence>
<evidence type="ECO:0000313" key="1">
    <source>
        <dbReference type="EMBL" id="EEX72859.1"/>
    </source>
</evidence>
<sequence length="67" mass="7766">MSHHLGDTLNRNFRTQSKRTECMARQVVNTSLSRRKRNIGENMVTGCELVVFPYSATDRDRQNSMGY</sequence>
<proteinExistence type="predicted"/>
<dbReference type="HOGENOM" id="CLU_205310_0_0_10"/>
<accession>C9LDJ1</accession>
<gene>
    <name evidence="1" type="ORF">GCWU000325_00262</name>
</gene>
<comment type="caution">
    <text evidence="1">The sequence shown here is derived from an EMBL/GenBank/DDBJ whole genome shotgun (WGS) entry which is preliminary data.</text>
</comment>
<dbReference type="Proteomes" id="UP000003460">
    <property type="component" value="Unassembled WGS sequence"/>
</dbReference>
<name>C9LDJ1_9BACT</name>
<dbReference type="EMBL" id="ACIJ02000004">
    <property type="protein sequence ID" value="EEX72859.1"/>
    <property type="molecule type" value="Genomic_DNA"/>
</dbReference>
<protein>
    <submittedName>
        <fullName evidence="1">Uncharacterized protein</fullName>
    </submittedName>
</protein>
<organism evidence="1 2">
    <name type="scientific">Alloprevotella tannerae ATCC 51259</name>
    <dbReference type="NCBI Taxonomy" id="626522"/>
    <lineage>
        <taxon>Bacteria</taxon>
        <taxon>Pseudomonadati</taxon>
        <taxon>Bacteroidota</taxon>
        <taxon>Bacteroidia</taxon>
        <taxon>Bacteroidales</taxon>
        <taxon>Prevotellaceae</taxon>
        <taxon>Alloprevotella</taxon>
    </lineage>
</organism>
<keyword evidence="2" id="KW-1185">Reference proteome</keyword>
<dbReference type="STRING" id="626522.GCWU000325_00262"/>